<dbReference type="Gene3D" id="1.10.357.10">
    <property type="entry name" value="Tetracycline Repressor, domain 2"/>
    <property type="match status" value="1"/>
</dbReference>
<dbReference type="GO" id="GO:0003700">
    <property type="term" value="F:DNA-binding transcription factor activity"/>
    <property type="evidence" value="ECO:0007669"/>
    <property type="project" value="TreeGrafter"/>
</dbReference>
<accession>A0A9W6QHJ1</accession>
<dbReference type="PANTHER" id="PTHR30055">
    <property type="entry name" value="HTH-TYPE TRANSCRIPTIONAL REGULATOR RUTR"/>
    <property type="match status" value="1"/>
</dbReference>
<protein>
    <submittedName>
        <fullName evidence="4">TetR family transcriptional regulator</fullName>
    </submittedName>
</protein>
<dbReference type="InterPro" id="IPR050109">
    <property type="entry name" value="HTH-type_TetR-like_transc_reg"/>
</dbReference>
<evidence type="ECO:0000256" key="2">
    <source>
        <dbReference type="PROSITE-ProRule" id="PRU00335"/>
    </source>
</evidence>
<evidence type="ECO:0000313" key="5">
    <source>
        <dbReference type="Proteomes" id="UP001165042"/>
    </source>
</evidence>
<dbReference type="Proteomes" id="UP001165042">
    <property type="component" value="Unassembled WGS sequence"/>
</dbReference>
<name>A0A9W6QHJ1_9PSEU</name>
<dbReference type="RefSeq" id="WP_285607972.1">
    <property type="nucleotide sequence ID" value="NZ_BSSD01000001.1"/>
</dbReference>
<dbReference type="InterPro" id="IPR001647">
    <property type="entry name" value="HTH_TetR"/>
</dbReference>
<dbReference type="Pfam" id="PF17940">
    <property type="entry name" value="TetR_C_31"/>
    <property type="match status" value="1"/>
</dbReference>
<dbReference type="GO" id="GO:0000976">
    <property type="term" value="F:transcription cis-regulatory region binding"/>
    <property type="evidence" value="ECO:0007669"/>
    <property type="project" value="TreeGrafter"/>
</dbReference>
<evidence type="ECO:0000313" key="4">
    <source>
        <dbReference type="EMBL" id="GLW90176.1"/>
    </source>
</evidence>
<keyword evidence="1 2" id="KW-0238">DNA-binding</keyword>
<dbReference type="PANTHER" id="PTHR30055:SF231">
    <property type="entry name" value="TRANSCRIPTIONAL REGULATORY PROTEIN (PROBABLY DEOR-FAMILY)-RELATED"/>
    <property type="match status" value="1"/>
</dbReference>
<dbReference type="AlphaFoldDB" id="A0A9W6QHJ1"/>
<dbReference type="SUPFAM" id="SSF46689">
    <property type="entry name" value="Homeodomain-like"/>
    <property type="match status" value="1"/>
</dbReference>
<keyword evidence="5" id="KW-1185">Reference proteome</keyword>
<sequence>MAPRRRDPDRRDQIVAAAVEVITESGPHALTHRAAAARAGVPLGSTTYHFADLEELLGAALLAVAERNVARLRRWASSLAPEADLAVELADFLVLLSTRHRQSSVVAYELYSAALRRPGLRAASTAWDAMLTEVFAPHVPDPAALTAMFDGLLHQALVSPTRVTRETFEPSLRRVLTS</sequence>
<evidence type="ECO:0000256" key="1">
    <source>
        <dbReference type="ARBA" id="ARBA00023125"/>
    </source>
</evidence>
<dbReference type="InterPro" id="IPR009057">
    <property type="entry name" value="Homeodomain-like_sf"/>
</dbReference>
<gene>
    <name evidence="4" type="ORF">Aglo03_09920</name>
</gene>
<dbReference type="Pfam" id="PF00440">
    <property type="entry name" value="TetR_N"/>
    <property type="match status" value="1"/>
</dbReference>
<evidence type="ECO:0000259" key="3">
    <source>
        <dbReference type="PROSITE" id="PS50977"/>
    </source>
</evidence>
<dbReference type="SUPFAM" id="SSF48498">
    <property type="entry name" value="Tetracyclin repressor-like, C-terminal domain"/>
    <property type="match status" value="1"/>
</dbReference>
<dbReference type="PROSITE" id="PS50977">
    <property type="entry name" value="HTH_TETR_2"/>
    <property type="match status" value="1"/>
</dbReference>
<comment type="caution">
    <text evidence="4">The sequence shown here is derived from an EMBL/GenBank/DDBJ whole genome shotgun (WGS) entry which is preliminary data.</text>
</comment>
<dbReference type="InterPro" id="IPR036271">
    <property type="entry name" value="Tet_transcr_reg_TetR-rel_C_sf"/>
</dbReference>
<proteinExistence type="predicted"/>
<dbReference type="EMBL" id="BSSD01000001">
    <property type="protein sequence ID" value="GLW90176.1"/>
    <property type="molecule type" value="Genomic_DNA"/>
</dbReference>
<feature type="domain" description="HTH tetR-type" evidence="3">
    <location>
        <begin position="8"/>
        <end position="68"/>
    </location>
</feature>
<dbReference type="InterPro" id="IPR041583">
    <property type="entry name" value="TetR_C_31"/>
</dbReference>
<feature type="DNA-binding region" description="H-T-H motif" evidence="2">
    <location>
        <begin position="31"/>
        <end position="50"/>
    </location>
</feature>
<organism evidence="4 5">
    <name type="scientific">Actinokineospora globicatena</name>
    <dbReference type="NCBI Taxonomy" id="103729"/>
    <lineage>
        <taxon>Bacteria</taxon>
        <taxon>Bacillati</taxon>
        <taxon>Actinomycetota</taxon>
        <taxon>Actinomycetes</taxon>
        <taxon>Pseudonocardiales</taxon>
        <taxon>Pseudonocardiaceae</taxon>
        <taxon>Actinokineospora</taxon>
    </lineage>
</organism>
<reference evidence="4" key="1">
    <citation type="submission" date="2023-02" db="EMBL/GenBank/DDBJ databases">
        <title>Actinokineospora globicatena NBRC 15670.</title>
        <authorList>
            <person name="Ichikawa N."/>
            <person name="Sato H."/>
            <person name="Tonouchi N."/>
        </authorList>
    </citation>
    <scope>NUCLEOTIDE SEQUENCE</scope>
    <source>
        <strain evidence="4">NBRC 15670</strain>
    </source>
</reference>